<dbReference type="PANTHER" id="PTHR43003:SF5">
    <property type="entry name" value="DNA-3-METHYLADENINE GLYCOSYLASE"/>
    <property type="match status" value="1"/>
</dbReference>
<keyword evidence="1" id="KW-0227">DNA damage</keyword>
<dbReference type="GO" id="GO:0008725">
    <property type="term" value="F:DNA-3-methyladenine glycosylase activity"/>
    <property type="evidence" value="ECO:0007669"/>
    <property type="project" value="TreeGrafter"/>
</dbReference>
<dbReference type="Gene3D" id="1.10.340.30">
    <property type="entry name" value="Hypothetical protein, domain 2"/>
    <property type="match status" value="1"/>
</dbReference>
<protein>
    <recommendedName>
        <fullName evidence="3">HhH-GPD domain-containing protein</fullName>
    </recommendedName>
</protein>
<dbReference type="SMART" id="SM00478">
    <property type="entry name" value="ENDO3c"/>
    <property type="match status" value="1"/>
</dbReference>
<organism evidence="4">
    <name type="scientific">marine metagenome</name>
    <dbReference type="NCBI Taxonomy" id="408172"/>
    <lineage>
        <taxon>unclassified sequences</taxon>
        <taxon>metagenomes</taxon>
        <taxon>ecological metagenomes</taxon>
    </lineage>
</organism>
<evidence type="ECO:0000256" key="1">
    <source>
        <dbReference type="ARBA" id="ARBA00022763"/>
    </source>
</evidence>
<proteinExistence type="predicted"/>
<evidence type="ECO:0000313" key="4">
    <source>
        <dbReference type="EMBL" id="SVD66083.1"/>
    </source>
</evidence>
<feature type="non-terminal residue" evidence="4">
    <location>
        <position position="1"/>
    </location>
</feature>
<reference evidence="4" key="1">
    <citation type="submission" date="2018-05" db="EMBL/GenBank/DDBJ databases">
        <authorList>
            <person name="Lanie J.A."/>
            <person name="Ng W.-L."/>
            <person name="Kazmierczak K.M."/>
            <person name="Andrzejewski T.M."/>
            <person name="Davidsen T.M."/>
            <person name="Wayne K.J."/>
            <person name="Tettelin H."/>
            <person name="Glass J.I."/>
            <person name="Rusch D."/>
            <person name="Podicherti R."/>
            <person name="Tsui H.-C.T."/>
            <person name="Winkler M.E."/>
        </authorList>
    </citation>
    <scope>NUCLEOTIDE SEQUENCE</scope>
</reference>
<dbReference type="GO" id="GO:0032993">
    <property type="term" value="C:protein-DNA complex"/>
    <property type="evidence" value="ECO:0007669"/>
    <property type="project" value="TreeGrafter"/>
</dbReference>
<dbReference type="GO" id="GO:0005737">
    <property type="term" value="C:cytoplasm"/>
    <property type="evidence" value="ECO:0007669"/>
    <property type="project" value="TreeGrafter"/>
</dbReference>
<dbReference type="SUPFAM" id="SSF48150">
    <property type="entry name" value="DNA-glycosylase"/>
    <property type="match status" value="1"/>
</dbReference>
<dbReference type="InterPro" id="IPR023170">
    <property type="entry name" value="HhH_base_excis_C"/>
</dbReference>
<dbReference type="GO" id="GO:0032131">
    <property type="term" value="F:alkylated DNA binding"/>
    <property type="evidence" value="ECO:0007669"/>
    <property type="project" value="TreeGrafter"/>
</dbReference>
<gene>
    <name evidence="4" type="ORF">METZ01_LOCUS418937</name>
</gene>
<sequence length="133" mass="15221">PESVLEASLEDLRDCGLSAMKAEYIVGIAESWRSGYSDVDWNSLSDEEASTRLIRLRGVGHWTAQMILIFSLLRPDVFPVSDIGIIRSMEALYNQGHSLTESELLTLADRWRPYRTVATWYLWRSLDPIPVNY</sequence>
<evidence type="ECO:0000256" key="2">
    <source>
        <dbReference type="ARBA" id="ARBA00023204"/>
    </source>
</evidence>
<dbReference type="PANTHER" id="PTHR43003">
    <property type="entry name" value="DNA-3-METHYLADENINE GLYCOSYLASE"/>
    <property type="match status" value="1"/>
</dbReference>
<dbReference type="Gene3D" id="1.10.1670.10">
    <property type="entry name" value="Helix-hairpin-Helix base-excision DNA repair enzymes (C-terminal)"/>
    <property type="match status" value="1"/>
</dbReference>
<dbReference type="Pfam" id="PF00730">
    <property type="entry name" value="HhH-GPD"/>
    <property type="match status" value="1"/>
</dbReference>
<dbReference type="GO" id="GO:0043916">
    <property type="term" value="F:DNA-7-methylguanine glycosylase activity"/>
    <property type="evidence" value="ECO:0007669"/>
    <property type="project" value="TreeGrafter"/>
</dbReference>
<dbReference type="InterPro" id="IPR051912">
    <property type="entry name" value="Alkylbase_DNA_Glycosylase/TA"/>
</dbReference>
<accession>A0A382X564</accession>
<dbReference type="GO" id="GO:0006285">
    <property type="term" value="P:base-excision repair, AP site formation"/>
    <property type="evidence" value="ECO:0007669"/>
    <property type="project" value="TreeGrafter"/>
</dbReference>
<dbReference type="InterPro" id="IPR003265">
    <property type="entry name" value="HhH-GPD_domain"/>
</dbReference>
<name>A0A382X564_9ZZZZ</name>
<dbReference type="CDD" id="cd00056">
    <property type="entry name" value="ENDO3c"/>
    <property type="match status" value="1"/>
</dbReference>
<dbReference type="GO" id="GO:0006307">
    <property type="term" value="P:DNA alkylation repair"/>
    <property type="evidence" value="ECO:0007669"/>
    <property type="project" value="TreeGrafter"/>
</dbReference>
<keyword evidence="2" id="KW-0234">DNA repair</keyword>
<evidence type="ECO:0000259" key="3">
    <source>
        <dbReference type="SMART" id="SM00478"/>
    </source>
</evidence>
<dbReference type="AlphaFoldDB" id="A0A382X564"/>
<feature type="domain" description="HhH-GPD" evidence="3">
    <location>
        <begin position="1"/>
        <end position="127"/>
    </location>
</feature>
<dbReference type="EMBL" id="UINC01164962">
    <property type="protein sequence ID" value="SVD66083.1"/>
    <property type="molecule type" value="Genomic_DNA"/>
</dbReference>
<dbReference type="InterPro" id="IPR011257">
    <property type="entry name" value="DNA_glycosylase"/>
</dbReference>